<evidence type="ECO:0000313" key="3">
    <source>
        <dbReference type="Proteomes" id="UP000669179"/>
    </source>
</evidence>
<dbReference type="RefSeq" id="WP_208262748.1">
    <property type="nucleotide sequence ID" value="NZ_JAGEOJ010000027.1"/>
</dbReference>
<name>A0A939T9Q9_9ACTN</name>
<keyword evidence="1" id="KW-0732">Signal</keyword>
<feature type="signal peptide" evidence="1">
    <location>
        <begin position="1"/>
        <end position="25"/>
    </location>
</feature>
<organism evidence="2 3">
    <name type="scientific">Actinomadura barringtoniae</name>
    <dbReference type="NCBI Taxonomy" id="1427535"/>
    <lineage>
        <taxon>Bacteria</taxon>
        <taxon>Bacillati</taxon>
        <taxon>Actinomycetota</taxon>
        <taxon>Actinomycetes</taxon>
        <taxon>Streptosporangiales</taxon>
        <taxon>Thermomonosporaceae</taxon>
        <taxon>Actinomadura</taxon>
    </lineage>
</organism>
<comment type="caution">
    <text evidence="2">The sequence shown here is derived from an EMBL/GenBank/DDBJ whole genome shotgun (WGS) entry which is preliminary data.</text>
</comment>
<sequence>MPRLRILAMTLLLSACAAACAPAGASGGFSPSGTYGPRGEAATWAATPSHATVLAAYRRFHQVFESVLETNDPSQISSAATGPEAARLTRLVRANRRAGVIQRSHTIPHPHVATLSAKSAEIIDCATTSGLWTYKQRSGARVGKPPRPRRYLLYVSLTATEGTWKVNKITYPKDPRC</sequence>
<dbReference type="AlphaFoldDB" id="A0A939T9Q9"/>
<keyword evidence="3" id="KW-1185">Reference proteome</keyword>
<evidence type="ECO:0008006" key="4">
    <source>
        <dbReference type="Google" id="ProtNLM"/>
    </source>
</evidence>
<gene>
    <name evidence="2" type="ORF">J4573_46150</name>
</gene>
<proteinExistence type="predicted"/>
<dbReference type="Proteomes" id="UP000669179">
    <property type="component" value="Unassembled WGS sequence"/>
</dbReference>
<feature type="chain" id="PRO_5036887683" description="Secreted protein/lipoprotein" evidence="1">
    <location>
        <begin position="26"/>
        <end position="177"/>
    </location>
</feature>
<dbReference type="PROSITE" id="PS51257">
    <property type="entry name" value="PROKAR_LIPOPROTEIN"/>
    <property type="match status" value="1"/>
</dbReference>
<accession>A0A939T9Q9</accession>
<evidence type="ECO:0000256" key="1">
    <source>
        <dbReference type="SAM" id="SignalP"/>
    </source>
</evidence>
<evidence type="ECO:0000313" key="2">
    <source>
        <dbReference type="EMBL" id="MBO2454539.1"/>
    </source>
</evidence>
<dbReference type="EMBL" id="JAGEOJ010000027">
    <property type="protein sequence ID" value="MBO2454539.1"/>
    <property type="molecule type" value="Genomic_DNA"/>
</dbReference>
<protein>
    <recommendedName>
        <fullName evidence="4">Secreted protein/lipoprotein</fullName>
    </recommendedName>
</protein>
<reference evidence="2" key="1">
    <citation type="submission" date="2021-03" db="EMBL/GenBank/DDBJ databases">
        <authorList>
            <person name="Kanchanasin P."/>
            <person name="Saeng-In P."/>
            <person name="Phongsopitanun W."/>
            <person name="Yuki M."/>
            <person name="Kudo T."/>
            <person name="Ohkuma M."/>
            <person name="Tanasupawat S."/>
        </authorList>
    </citation>
    <scope>NUCLEOTIDE SEQUENCE</scope>
    <source>
        <strain evidence="2">GKU 128</strain>
    </source>
</reference>